<evidence type="ECO:0000313" key="2">
    <source>
        <dbReference type="Proteomes" id="UP000663722"/>
    </source>
</evidence>
<dbReference type="AlphaFoldDB" id="A0A975BME8"/>
<reference evidence="1" key="1">
    <citation type="journal article" date="2021" name="Microb. Physiol.">
        <title>Proteogenomic Insights into the Physiology of Marine, Sulfate-Reducing, Filamentous Desulfonema limicola and Desulfonema magnum.</title>
        <authorList>
            <person name="Schnaars V."/>
            <person name="Wohlbrand L."/>
            <person name="Scheve S."/>
            <person name="Hinrichs C."/>
            <person name="Reinhardt R."/>
            <person name="Rabus R."/>
        </authorList>
    </citation>
    <scope>NUCLEOTIDE SEQUENCE</scope>
    <source>
        <strain evidence="1">4be13</strain>
    </source>
</reference>
<dbReference type="Proteomes" id="UP000663722">
    <property type="component" value="Chromosome"/>
</dbReference>
<dbReference type="KEGG" id="dmm:dnm_041860"/>
<dbReference type="EMBL" id="CP061800">
    <property type="protein sequence ID" value="QTA88146.1"/>
    <property type="molecule type" value="Genomic_DNA"/>
</dbReference>
<accession>A0A975BME8</accession>
<evidence type="ECO:0000313" key="1">
    <source>
        <dbReference type="EMBL" id="QTA88146.1"/>
    </source>
</evidence>
<sequence>MEPTLSSVTLSKKVRTDTRNLYVMELVKSGEVKVCFVRTDTRNLYVMELQKEK</sequence>
<protein>
    <submittedName>
        <fullName evidence="1">Uncharacterized protein</fullName>
    </submittedName>
</protein>
<proteinExistence type="predicted"/>
<name>A0A975BME8_9BACT</name>
<gene>
    <name evidence="1" type="ORF">dnm_041860</name>
</gene>
<organism evidence="1 2">
    <name type="scientific">Desulfonema magnum</name>
    <dbReference type="NCBI Taxonomy" id="45655"/>
    <lineage>
        <taxon>Bacteria</taxon>
        <taxon>Pseudomonadati</taxon>
        <taxon>Thermodesulfobacteriota</taxon>
        <taxon>Desulfobacteria</taxon>
        <taxon>Desulfobacterales</taxon>
        <taxon>Desulfococcaceae</taxon>
        <taxon>Desulfonema</taxon>
    </lineage>
</organism>
<keyword evidence="2" id="KW-1185">Reference proteome</keyword>